<reference evidence="3 4" key="1">
    <citation type="submission" date="2018-11" db="EMBL/GenBank/DDBJ databases">
        <title>Trebonia kvetii gen.nov., sp.nov., a novel acidophilic actinobacterium, and proposal of the new actinobacterial family Treboniaceae fam. nov.</title>
        <authorList>
            <person name="Rapoport D."/>
            <person name="Sagova-Mareckova M."/>
            <person name="Sedlacek I."/>
            <person name="Provaznik J."/>
            <person name="Kralova S."/>
            <person name="Pavlinic D."/>
            <person name="Benes V."/>
            <person name="Kopecky J."/>
        </authorList>
    </citation>
    <scope>NUCLEOTIDE SEQUENCE [LARGE SCALE GENOMIC DNA]</scope>
    <source>
        <strain evidence="3 4">15Tr583</strain>
    </source>
</reference>
<dbReference type="InterPro" id="IPR036873">
    <property type="entry name" value="Rhodanese-like_dom_sf"/>
</dbReference>
<feature type="domain" description="Rhodanese" evidence="2">
    <location>
        <begin position="406"/>
        <end position="494"/>
    </location>
</feature>
<dbReference type="Pfam" id="PF00581">
    <property type="entry name" value="Rhodanese"/>
    <property type="match status" value="2"/>
</dbReference>
<dbReference type="FunFam" id="3.60.15.10:FF:000030">
    <property type="entry name" value="Metallo-beta-lactamase family protein"/>
    <property type="match status" value="1"/>
</dbReference>
<dbReference type="InterPro" id="IPR044528">
    <property type="entry name" value="POD-like_MBL-fold"/>
</dbReference>
<dbReference type="CDD" id="cd00158">
    <property type="entry name" value="RHOD"/>
    <property type="match status" value="1"/>
</dbReference>
<comment type="caution">
    <text evidence="3">The sequence shown here is derived from an EMBL/GenBank/DDBJ whole genome shotgun (WGS) entry which is preliminary data.</text>
</comment>
<keyword evidence="3" id="KW-0378">Hydrolase</keyword>
<sequence>MASSRDGASTTSQRPAACRTSCPGCPTRKVIEAILTQHYLACLSHASYLIGDETTGRAVVVDPRRDVGVYLQEAAERGLRIERVIETHVHADFLSGHLELADRTGAVISYGAGAGVGFPVEPLHDGQRLSLGEVTLEILATPGHTPESICVVVWEHPDDPAPHGVLTGDTLFVGDVGRPDLFASAGAELSAEALARRLYRSLRGKLLVLPDATRVYPAHGPGSAFGKALSTETTSTIGEQRRVNYALQGLTEDAFVAAVTEGQSARPRYFAFDACANREGHPLLDEHAPELLDLEDVLARQEAGAILLDAREPADFAAAHLAGAVNIGLQGRFAEWAGNILSPDRDIVLVSDPALAAEAKVRLARVGLNRVEGQLTDPASVFAARPELAERSSRLTIAQLAELRGLEPDLQLVDVRGAAETAGGTIPGAVEIPLAVLADSLDGLDRDRPMVAYCASGYRSVVAASRLAAAGFQDVSDLLGGYCAWQGAGLPVAHDADLIMAARTLQSAPDCGVA</sequence>
<dbReference type="AlphaFoldDB" id="A0A6P2BMU0"/>
<dbReference type="EMBL" id="RPFW01000015">
    <property type="protein sequence ID" value="TVY98990.1"/>
    <property type="molecule type" value="Genomic_DNA"/>
</dbReference>
<protein>
    <submittedName>
        <fullName evidence="3">MBL fold metallo-hydrolase</fullName>
    </submittedName>
</protein>
<evidence type="ECO:0000313" key="3">
    <source>
        <dbReference type="EMBL" id="TVY98990.1"/>
    </source>
</evidence>
<dbReference type="Gene3D" id="3.60.15.10">
    <property type="entry name" value="Ribonuclease Z/Hydroxyacylglutathione hydrolase-like"/>
    <property type="match status" value="1"/>
</dbReference>
<dbReference type="Gene3D" id="3.40.250.10">
    <property type="entry name" value="Rhodanese-like domain"/>
    <property type="match status" value="2"/>
</dbReference>
<dbReference type="InterPro" id="IPR051682">
    <property type="entry name" value="Mito_Persulfide_Diox"/>
</dbReference>
<name>A0A6P2BMU0_9ACTN</name>
<evidence type="ECO:0000259" key="2">
    <source>
        <dbReference type="PROSITE" id="PS50206"/>
    </source>
</evidence>
<organism evidence="3 4">
    <name type="scientific">Trebonia kvetii</name>
    <dbReference type="NCBI Taxonomy" id="2480626"/>
    <lineage>
        <taxon>Bacteria</taxon>
        <taxon>Bacillati</taxon>
        <taxon>Actinomycetota</taxon>
        <taxon>Actinomycetes</taxon>
        <taxon>Streptosporangiales</taxon>
        <taxon>Treboniaceae</taxon>
        <taxon>Trebonia</taxon>
    </lineage>
</organism>
<feature type="domain" description="Rhodanese" evidence="2">
    <location>
        <begin position="301"/>
        <end position="350"/>
    </location>
</feature>
<dbReference type="SMART" id="SM00849">
    <property type="entry name" value="Lactamase_B"/>
    <property type="match status" value="1"/>
</dbReference>
<evidence type="ECO:0000313" key="4">
    <source>
        <dbReference type="Proteomes" id="UP000460272"/>
    </source>
</evidence>
<accession>A0A6P2BMU0</accession>
<dbReference type="SMART" id="SM00450">
    <property type="entry name" value="RHOD"/>
    <property type="match status" value="2"/>
</dbReference>
<proteinExistence type="predicted"/>
<dbReference type="GO" id="GO:0050313">
    <property type="term" value="F:sulfur dioxygenase activity"/>
    <property type="evidence" value="ECO:0007669"/>
    <property type="project" value="InterPro"/>
</dbReference>
<dbReference type="PANTHER" id="PTHR43084">
    <property type="entry name" value="PERSULFIDE DIOXYGENASE ETHE1"/>
    <property type="match status" value="1"/>
</dbReference>
<dbReference type="GO" id="GO:0016787">
    <property type="term" value="F:hydrolase activity"/>
    <property type="evidence" value="ECO:0007669"/>
    <property type="project" value="UniProtKB-KW"/>
</dbReference>
<dbReference type="Proteomes" id="UP000460272">
    <property type="component" value="Unassembled WGS sequence"/>
</dbReference>
<evidence type="ECO:0000256" key="1">
    <source>
        <dbReference type="ARBA" id="ARBA00022723"/>
    </source>
</evidence>
<dbReference type="PROSITE" id="PS50206">
    <property type="entry name" value="RHODANESE_3"/>
    <property type="match status" value="2"/>
</dbReference>
<dbReference type="InterPro" id="IPR001763">
    <property type="entry name" value="Rhodanese-like_dom"/>
</dbReference>
<dbReference type="OrthoDB" id="3196337at2"/>
<keyword evidence="1" id="KW-0479">Metal-binding</keyword>
<dbReference type="GO" id="GO:0070813">
    <property type="term" value="P:hydrogen sulfide metabolic process"/>
    <property type="evidence" value="ECO:0007669"/>
    <property type="project" value="TreeGrafter"/>
</dbReference>
<gene>
    <name evidence="3" type="ORF">EAS64_42270</name>
</gene>
<dbReference type="PANTHER" id="PTHR43084:SF1">
    <property type="entry name" value="PERSULFIDE DIOXYGENASE ETHE1, MITOCHONDRIAL"/>
    <property type="match status" value="1"/>
</dbReference>
<keyword evidence="4" id="KW-1185">Reference proteome</keyword>
<dbReference type="Pfam" id="PF00753">
    <property type="entry name" value="Lactamase_B"/>
    <property type="match status" value="1"/>
</dbReference>
<dbReference type="GO" id="GO:0006749">
    <property type="term" value="P:glutathione metabolic process"/>
    <property type="evidence" value="ECO:0007669"/>
    <property type="project" value="InterPro"/>
</dbReference>
<dbReference type="InterPro" id="IPR036866">
    <property type="entry name" value="RibonucZ/Hydroxyglut_hydro"/>
</dbReference>
<dbReference type="InterPro" id="IPR001279">
    <property type="entry name" value="Metallo-B-lactamas"/>
</dbReference>
<dbReference type="GO" id="GO:0046872">
    <property type="term" value="F:metal ion binding"/>
    <property type="evidence" value="ECO:0007669"/>
    <property type="project" value="UniProtKB-KW"/>
</dbReference>
<dbReference type="CDD" id="cd07724">
    <property type="entry name" value="POD-like_MBL-fold"/>
    <property type="match status" value="1"/>
</dbReference>
<dbReference type="SUPFAM" id="SSF56281">
    <property type="entry name" value="Metallo-hydrolase/oxidoreductase"/>
    <property type="match status" value="1"/>
</dbReference>
<dbReference type="SUPFAM" id="SSF52821">
    <property type="entry name" value="Rhodanese/Cell cycle control phosphatase"/>
    <property type="match status" value="2"/>
</dbReference>